<dbReference type="RefSeq" id="WP_112863150.1">
    <property type="nucleotide sequence ID" value="NZ_UAQP01000014.1"/>
</dbReference>
<evidence type="ECO:0000313" key="1">
    <source>
        <dbReference type="EMBL" id="SPU55110.1"/>
    </source>
</evidence>
<accession>A0A2X1BFC6</accession>
<dbReference type="Proteomes" id="UP000251186">
    <property type="component" value="Unassembled WGS sequence"/>
</dbReference>
<protein>
    <submittedName>
        <fullName evidence="1">Uncharacterized protein</fullName>
    </submittedName>
</protein>
<proteinExistence type="predicted"/>
<reference evidence="1 2" key="1">
    <citation type="submission" date="2018-06" db="EMBL/GenBank/DDBJ databases">
        <authorList>
            <consortium name="Pathogen Informatics"/>
            <person name="Doyle S."/>
        </authorList>
    </citation>
    <scope>NUCLEOTIDE SEQUENCE [LARGE SCALE GENOMIC DNA]</scope>
    <source>
        <strain evidence="1 2">NCTC11166</strain>
    </source>
</reference>
<evidence type="ECO:0000313" key="2">
    <source>
        <dbReference type="Proteomes" id="UP000251186"/>
    </source>
</evidence>
<name>A0A2X1BFC6_BREVE</name>
<sequence>MDLLLSFYFFLRTMPHQGLALHRRFLDEQPTLEVFATWAPIQRLTSETFFGGYDMRRLDFIGFHETRGPDMLRLNALAGLQLEPERRDNVTMNGDTERAEIRADVRRMVALRDLLIDDVRFYETQRNARA</sequence>
<organism evidence="1 2">
    <name type="scientific">Brevundimonas vesicularis</name>
    <name type="common">Pseudomonas vesicularis</name>
    <dbReference type="NCBI Taxonomy" id="41276"/>
    <lineage>
        <taxon>Bacteria</taxon>
        <taxon>Pseudomonadati</taxon>
        <taxon>Pseudomonadota</taxon>
        <taxon>Alphaproteobacteria</taxon>
        <taxon>Caulobacterales</taxon>
        <taxon>Caulobacteraceae</taxon>
        <taxon>Brevundimonas</taxon>
    </lineage>
</organism>
<dbReference type="AlphaFoldDB" id="A0A2X1BFC6"/>
<dbReference type="EMBL" id="UAQP01000014">
    <property type="protein sequence ID" value="SPU55110.1"/>
    <property type="molecule type" value="Genomic_DNA"/>
</dbReference>
<gene>
    <name evidence="1" type="ORF">NCTC11166_02504</name>
</gene>